<dbReference type="EMBL" id="CDOL01000034">
    <property type="protein sequence ID" value="CEN50975.1"/>
    <property type="molecule type" value="Genomic_DNA"/>
</dbReference>
<accession>A0A0B7IGJ6</accession>
<organism evidence="2 3">
    <name type="scientific">Capnocytophaga canis</name>
    <dbReference type="NCBI Taxonomy" id="1848903"/>
    <lineage>
        <taxon>Bacteria</taxon>
        <taxon>Pseudomonadati</taxon>
        <taxon>Bacteroidota</taxon>
        <taxon>Flavobacteriia</taxon>
        <taxon>Flavobacteriales</taxon>
        <taxon>Flavobacteriaceae</taxon>
        <taxon>Capnocytophaga</taxon>
    </lineage>
</organism>
<proteinExistence type="predicted"/>
<dbReference type="Proteomes" id="UP000038200">
    <property type="component" value="Unassembled WGS sequence"/>
</dbReference>
<evidence type="ECO:0000313" key="3">
    <source>
        <dbReference type="Proteomes" id="UP000038200"/>
    </source>
</evidence>
<evidence type="ECO:0000313" key="2">
    <source>
        <dbReference type="EMBL" id="CEN50975.1"/>
    </source>
</evidence>
<dbReference type="AlphaFoldDB" id="A0A0B7IGJ6"/>
<reference evidence="3 4" key="1">
    <citation type="submission" date="2015-01" db="EMBL/GenBank/DDBJ databases">
        <authorList>
            <person name="MANFREDI Pablo"/>
        </authorList>
    </citation>
    <scope>NUCLEOTIDE SEQUENCE [LARGE SCALE GENOMIC DNA]</scope>
    <source>
        <strain evidence="1 4">CcD38</strain>
        <strain evidence="2 3">CcD93</strain>
    </source>
</reference>
<dbReference type="EMBL" id="CDOI01000191">
    <property type="protein sequence ID" value="CEN49113.1"/>
    <property type="molecule type" value="Genomic_DNA"/>
</dbReference>
<keyword evidence="4" id="KW-1185">Reference proteome</keyword>
<gene>
    <name evidence="1" type="ORF">CCAND38_760011</name>
    <name evidence="2" type="ORF">CCAND93_1290010</name>
</gene>
<protein>
    <submittedName>
        <fullName evidence="2">Uncharacterized protein</fullName>
    </submittedName>
</protein>
<evidence type="ECO:0000313" key="4">
    <source>
        <dbReference type="Proteomes" id="UP000045051"/>
    </source>
</evidence>
<name>A0A0B7IGJ6_9FLAO</name>
<sequence length="53" mass="6596">MVSSQKYGRKKQKANVKPKNEENVRSWIALIKSFRFFFDYKSFEYFIKWLINR</sequence>
<evidence type="ECO:0000313" key="1">
    <source>
        <dbReference type="EMBL" id="CEN49113.1"/>
    </source>
</evidence>
<dbReference type="Proteomes" id="UP000045051">
    <property type="component" value="Unassembled WGS sequence"/>
</dbReference>